<feature type="region of interest" description="Disordered" evidence="1">
    <location>
        <begin position="97"/>
        <end position="119"/>
    </location>
</feature>
<protein>
    <submittedName>
        <fullName evidence="2">Phage terminase small subunit P27 family</fullName>
    </submittedName>
</protein>
<dbReference type="InterPro" id="IPR006448">
    <property type="entry name" value="Phage_term_ssu_P27"/>
</dbReference>
<dbReference type="RefSeq" id="WP_319844561.1">
    <property type="nucleotide sequence ID" value="NZ_JAXAFJ010000005.1"/>
</dbReference>
<gene>
    <name evidence="2" type="ORF">SCD90_10175</name>
</gene>
<keyword evidence="3" id="KW-1185">Reference proteome</keyword>
<sequence>MPKPPAWLSKDAKAVWRSVASILTVERKTLTEGDLGTLESYCTATGTVRETQRVLSRDGVVIVNAKAELKRHPAIGIQNAAMQTARLCASELGLTPVSRSRPSVRAEEATDDDDNPLAI</sequence>
<evidence type="ECO:0000256" key="1">
    <source>
        <dbReference type="SAM" id="MobiDB-lite"/>
    </source>
</evidence>
<reference evidence="2 3" key="1">
    <citation type="submission" date="2023-11" db="EMBL/GenBank/DDBJ databases">
        <authorList>
            <person name="Bao R."/>
        </authorList>
    </citation>
    <scope>NUCLEOTIDE SEQUENCE [LARGE SCALE GENOMIC DNA]</scope>
    <source>
        <strain evidence="2 3">PJ23</strain>
    </source>
</reference>
<accession>A0ABU4RQG6</accession>
<feature type="compositionally biased region" description="Acidic residues" evidence="1">
    <location>
        <begin position="109"/>
        <end position="119"/>
    </location>
</feature>
<name>A0ABU4RQG6_9HYPH</name>
<dbReference type="EMBL" id="JAXAFJ010000005">
    <property type="protein sequence ID" value="MDX6806433.1"/>
    <property type="molecule type" value="Genomic_DNA"/>
</dbReference>
<dbReference type="NCBIfam" id="TIGR01558">
    <property type="entry name" value="sm_term_P27"/>
    <property type="match status" value="1"/>
</dbReference>
<organism evidence="2 3">
    <name type="scientific">Terrihabitans rhizophilus</name>
    <dbReference type="NCBI Taxonomy" id="3092662"/>
    <lineage>
        <taxon>Bacteria</taxon>
        <taxon>Pseudomonadati</taxon>
        <taxon>Pseudomonadota</taxon>
        <taxon>Alphaproteobacteria</taxon>
        <taxon>Hyphomicrobiales</taxon>
        <taxon>Terrihabitans</taxon>
    </lineage>
</organism>
<proteinExistence type="predicted"/>
<dbReference type="Proteomes" id="UP001274321">
    <property type="component" value="Unassembled WGS sequence"/>
</dbReference>
<comment type="caution">
    <text evidence="2">The sequence shown here is derived from an EMBL/GenBank/DDBJ whole genome shotgun (WGS) entry which is preliminary data.</text>
</comment>
<evidence type="ECO:0000313" key="3">
    <source>
        <dbReference type="Proteomes" id="UP001274321"/>
    </source>
</evidence>
<dbReference type="Pfam" id="PF05119">
    <property type="entry name" value="Terminase_4"/>
    <property type="match status" value="1"/>
</dbReference>
<evidence type="ECO:0000313" key="2">
    <source>
        <dbReference type="EMBL" id="MDX6806433.1"/>
    </source>
</evidence>